<accession>A0AAF3FJ41</accession>
<proteinExistence type="predicted"/>
<evidence type="ECO:0000313" key="2">
    <source>
        <dbReference type="WBParaSite" id="MBELARI_LOCUS6968"/>
    </source>
</evidence>
<evidence type="ECO:0000313" key="1">
    <source>
        <dbReference type="Proteomes" id="UP000887575"/>
    </source>
</evidence>
<name>A0AAF3FJ41_9BILA</name>
<protein>
    <submittedName>
        <fullName evidence="2">Uncharacterized protein</fullName>
    </submittedName>
</protein>
<sequence length="218" mass="25577">MIFDWVINCRTEEVEEYLSARLVRINGVYRQFDNYTIRTSTRNNTVNLSTRLVVDNMIYLTASWDSDTFVQGIAFSFRRADIEMATISEYDSIFFTMDVYQESIYYRIEAADVPIWVVFVLWDDGPLLLEKFRWDRYTGNGCEYKLFIGPPAAIKAHPERNFTIYRDVNAFIPQDFTNTRDFSILVPPGCAPSFALTSVEMLLTLHKFFSKEKFMAFR</sequence>
<reference evidence="2" key="1">
    <citation type="submission" date="2024-02" db="UniProtKB">
        <authorList>
            <consortium name="WormBaseParasite"/>
        </authorList>
    </citation>
    <scope>IDENTIFICATION</scope>
</reference>
<dbReference type="Proteomes" id="UP000887575">
    <property type="component" value="Unassembled WGS sequence"/>
</dbReference>
<dbReference type="WBParaSite" id="MBELARI_LOCUS6968">
    <property type="protein sequence ID" value="MBELARI_LOCUS6968"/>
    <property type="gene ID" value="MBELARI_LOCUS6968"/>
</dbReference>
<organism evidence="1 2">
    <name type="scientific">Mesorhabditis belari</name>
    <dbReference type="NCBI Taxonomy" id="2138241"/>
    <lineage>
        <taxon>Eukaryota</taxon>
        <taxon>Metazoa</taxon>
        <taxon>Ecdysozoa</taxon>
        <taxon>Nematoda</taxon>
        <taxon>Chromadorea</taxon>
        <taxon>Rhabditida</taxon>
        <taxon>Rhabditina</taxon>
        <taxon>Rhabditomorpha</taxon>
        <taxon>Rhabditoidea</taxon>
        <taxon>Rhabditidae</taxon>
        <taxon>Mesorhabditinae</taxon>
        <taxon>Mesorhabditis</taxon>
    </lineage>
</organism>
<dbReference type="AlphaFoldDB" id="A0AAF3FJ41"/>
<keyword evidence="1" id="KW-1185">Reference proteome</keyword>